<dbReference type="AlphaFoldDB" id="A0A075HZF0"/>
<reference evidence="1" key="1">
    <citation type="journal article" date="2014" name="Genome Biol. Evol.">
        <title>Pangenome evidence for extensive interdomain horizontal transfer affecting lineage core and shell genes in uncultured planktonic thaumarchaeota and euryarchaeota.</title>
        <authorList>
            <person name="Deschamps P."/>
            <person name="Zivanovic Y."/>
            <person name="Moreira D."/>
            <person name="Rodriguez-Valera F."/>
            <person name="Lopez-Garcia P."/>
        </authorList>
    </citation>
    <scope>NUCLEOTIDE SEQUENCE</scope>
</reference>
<sequence length="109" mass="12556">MAECIEGKLTFEDLRGSLCWLQGELDTLMDQQQEVCHAIVSLNQEIGDTITTPLTAAQRKEIEDKLSNIACTFGDAQEQADDLWSWYDWIAEEVEFEDPSFTQEDERYD</sequence>
<protein>
    <submittedName>
        <fullName evidence="1">Uncharacterized protein</fullName>
    </submittedName>
</protein>
<evidence type="ECO:0000313" key="1">
    <source>
        <dbReference type="EMBL" id="AIF19922.1"/>
    </source>
</evidence>
<accession>A0A075HZF0</accession>
<proteinExistence type="predicted"/>
<organism evidence="1">
    <name type="scientific">uncultured marine thaumarchaeote KM3_88_B06</name>
    <dbReference type="NCBI Taxonomy" id="1456332"/>
    <lineage>
        <taxon>Archaea</taxon>
        <taxon>Nitrososphaerota</taxon>
        <taxon>environmental samples</taxon>
    </lineage>
</organism>
<name>A0A075HZF0_9ARCH</name>
<dbReference type="EMBL" id="KF901151">
    <property type="protein sequence ID" value="AIF19922.1"/>
    <property type="molecule type" value="Genomic_DNA"/>
</dbReference>